<dbReference type="SMART" id="SM00184">
    <property type="entry name" value="RING"/>
    <property type="match status" value="1"/>
</dbReference>
<dbReference type="Proteomes" id="UP000187209">
    <property type="component" value="Unassembled WGS sequence"/>
</dbReference>
<evidence type="ECO:0000259" key="5">
    <source>
        <dbReference type="PROSITE" id="PS50089"/>
    </source>
</evidence>
<dbReference type="PANTHER" id="PTHR15710:SF34">
    <property type="entry name" value="E3 UBIQUITIN-PROTEIN LIGASE RHC1A-RELATED"/>
    <property type="match status" value="1"/>
</dbReference>
<evidence type="ECO:0000256" key="1">
    <source>
        <dbReference type="ARBA" id="ARBA00022723"/>
    </source>
</evidence>
<dbReference type="Pfam" id="PF13639">
    <property type="entry name" value="zf-RING_2"/>
    <property type="match status" value="1"/>
</dbReference>
<evidence type="ECO:0000256" key="3">
    <source>
        <dbReference type="ARBA" id="ARBA00022833"/>
    </source>
</evidence>
<accession>A0A1R2ALT8</accession>
<evidence type="ECO:0000313" key="7">
    <source>
        <dbReference type="Proteomes" id="UP000187209"/>
    </source>
</evidence>
<dbReference type="InterPro" id="IPR013083">
    <property type="entry name" value="Znf_RING/FYVE/PHD"/>
</dbReference>
<dbReference type="Gene3D" id="3.30.40.10">
    <property type="entry name" value="Zinc/RING finger domain, C3HC4 (zinc finger)"/>
    <property type="match status" value="1"/>
</dbReference>
<comment type="caution">
    <text evidence="6">The sequence shown here is derived from an EMBL/GenBank/DDBJ whole genome shotgun (WGS) entry which is preliminary data.</text>
</comment>
<keyword evidence="2 4" id="KW-0863">Zinc-finger</keyword>
<name>A0A1R2ALT8_9CILI</name>
<keyword evidence="7" id="KW-1185">Reference proteome</keyword>
<dbReference type="OrthoDB" id="304171at2759"/>
<evidence type="ECO:0000256" key="2">
    <source>
        <dbReference type="ARBA" id="ARBA00022771"/>
    </source>
</evidence>
<proteinExistence type="predicted"/>
<keyword evidence="3" id="KW-0862">Zinc</keyword>
<dbReference type="InterPro" id="IPR001841">
    <property type="entry name" value="Znf_RING"/>
</dbReference>
<dbReference type="SUPFAM" id="SSF57850">
    <property type="entry name" value="RING/U-box"/>
    <property type="match status" value="1"/>
</dbReference>
<keyword evidence="1" id="KW-0479">Metal-binding</keyword>
<dbReference type="GO" id="GO:0016567">
    <property type="term" value="P:protein ubiquitination"/>
    <property type="evidence" value="ECO:0007669"/>
    <property type="project" value="TreeGrafter"/>
</dbReference>
<dbReference type="AlphaFoldDB" id="A0A1R2ALT8"/>
<gene>
    <name evidence="6" type="ORF">SteCoe_38357</name>
</gene>
<dbReference type="GO" id="GO:0005737">
    <property type="term" value="C:cytoplasm"/>
    <property type="evidence" value="ECO:0007669"/>
    <property type="project" value="TreeGrafter"/>
</dbReference>
<reference evidence="6 7" key="1">
    <citation type="submission" date="2016-11" db="EMBL/GenBank/DDBJ databases">
        <title>The macronuclear genome of Stentor coeruleus: a giant cell with tiny introns.</title>
        <authorList>
            <person name="Slabodnick M."/>
            <person name="Ruby J.G."/>
            <person name="Reiff S.B."/>
            <person name="Swart E.C."/>
            <person name="Gosai S."/>
            <person name="Prabakaran S."/>
            <person name="Witkowska E."/>
            <person name="Larue G.E."/>
            <person name="Fisher S."/>
            <person name="Freeman R.M."/>
            <person name="Gunawardena J."/>
            <person name="Chu W."/>
            <person name="Stover N.A."/>
            <person name="Gregory B.D."/>
            <person name="Nowacki M."/>
            <person name="Derisi J."/>
            <person name="Roy S.W."/>
            <person name="Marshall W.F."/>
            <person name="Sood P."/>
        </authorList>
    </citation>
    <scope>NUCLEOTIDE SEQUENCE [LARGE SCALE GENOMIC DNA]</scope>
    <source>
        <strain evidence="6">WM001</strain>
    </source>
</reference>
<dbReference type="GO" id="GO:0061630">
    <property type="term" value="F:ubiquitin protein ligase activity"/>
    <property type="evidence" value="ECO:0007669"/>
    <property type="project" value="TreeGrafter"/>
</dbReference>
<feature type="domain" description="RING-type" evidence="5">
    <location>
        <begin position="97"/>
        <end position="136"/>
    </location>
</feature>
<evidence type="ECO:0000256" key="4">
    <source>
        <dbReference type="PROSITE-ProRule" id="PRU00175"/>
    </source>
</evidence>
<dbReference type="GO" id="GO:0008270">
    <property type="term" value="F:zinc ion binding"/>
    <property type="evidence" value="ECO:0007669"/>
    <property type="project" value="UniProtKB-KW"/>
</dbReference>
<dbReference type="PANTHER" id="PTHR15710">
    <property type="entry name" value="E3 UBIQUITIN-PROTEIN LIGASE PRAJA"/>
    <property type="match status" value="1"/>
</dbReference>
<protein>
    <recommendedName>
        <fullName evidence="5">RING-type domain-containing protein</fullName>
    </recommendedName>
</protein>
<sequence>MEQIFLWCYQCNQFSTNTDMICRHCSSNAVEQRQYNNQTSLQYFDANLNLLSERLAVLVHALQELTNRMSVTSNKKVPATDDMISQIPWAVPSLHDCPICFEPQLSQVREMPCGHTYHNKCLVPWLKVQRTCPNCRFELIESQ</sequence>
<organism evidence="6 7">
    <name type="scientific">Stentor coeruleus</name>
    <dbReference type="NCBI Taxonomy" id="5963"/>
    <lineage>
        <taxon>Eukaryota</taxon>
        <taxon>Sar</taxon>
        <taxon>Alveolata</taxon>
        <taxon>Ciliophora</taxon>
        <taxon>Postciliodesmatophora</taxon>
        <taxon>Heterotrichea</taxon>
        <taxon>Heterotrichida</taxon>
        <taxon>Stentoridae</taxon>
        <taxon>Stentor</taxon>
    </lineage>
</organism>
<evidence type="ECO:0000313" key="6">
    <source>
        <dbReference type="EMBL" id="OMJ65370.1"/>
    </source>
</evidence>
<dbReference type="EMBL" id="MPUH01002186">
    <property type="protein sequence ID" value="OMJ65370.1"/>
    <property type="molecule type" value="Genomic_DNA"/>
</dbReference>
<dbReference type="PROSITE" id="PS50089">
    <property type="entry name" value="ZF_RING_2"/>
    <property type="match status" value="1"/>
</dbReference>